<dbReference type="AlphaFoldDB" id="A0ABD2YH16"/>
<comment type="caution">
    <text evidence="2">The sequence shown here is derived from an EMBL/GenBank/DDBJ whole genome shotgun (WGS) entry which is preliminary data.</text>
</comment>
<proteinExistence type="predicted"/>
<evidence type="ECO:0000313" key="3">
    <source>
        <dbReference type="Proteomes" id="UP001630127"/>
    </source>
</evidence>
<name>A0ABD2YH16_9GENT</name>
<dbReference type="InterPro" id="IPR026960">
    <property type="entry name" value="RVT-Znf"/>
</dbReference>
<organism evidence="2 3">
    <name type="scientific">Cinchona calisaya</name>
    <dbReference type="NCBI Taxonomy" id="153742"/>
    <lineage>
        <taxon>Eukaryota</taxon>
        <taxon>Viridiplantae</taxon>
        <taxon>Streptophyta</taxon>
        <taxon>Embryophyta</taxon>
        <taxon>Tracheophyta</taxon>
        <taxon>Spermatophyta</taxon>
        <taxon>Magnoliopsida</taxon>
        <taxon>eudicotyledons</taxon>
        <taxon>Gunneridae</taxon>
        <taxon>Pentapetalae</taxon>
        <taxon>asterids</taxon>
        <taxon>lamiids</taxon>
        <taxon>Gentianales</taxon>
        <taxon>Rubiaceae</taxon>
        <taxon>Cinchonoideae</taxon>
        <taxon>Cinchoneae</taxon>
        <taxon>Cinchona</taxon>
    </lineage>
</organism>
<evidence type="ECO:0000313" key="2">
    <source>
        <dbReference type="EMBL" id="KAL3505500.1"/>
    </source>
</evidence>
<feature type="domain" description="Reverse transcriptase zinc-binding" evidence="1">
    <location>
        <begin position="81"/>
        <end position="126"/>
    </location>
</feature>
<dbReference type="EMBL" id="JBJUIK010000014">
    <property type="protein sequence ID" value="KAL3505500.1"/>
    <property type="molecule type" value="Genomic_DNA"/>
</dbReference>
<sequence>MGPFNLKKLLSSFCCTKTDKVANCILNKEWKWPTNRKSSVEVRLLKESTPTTFLPRSDLEDQPMPSKWYIHYCICNEEIEKRRLNTKNRLQSWGVHLNNSVREFCQELDENMEHHFFGCRITRQIWNKLQAMCFTYRGCYDLDDEIKWLCRHWSSKNSGNQFKRLVLAATVYTIWRFRNEAIFKGRRITAVGVIAAVMYSVKYTVVSWGKIPRIRENLELVLDWEIQLHCLE</sequence>
<protein>
    <recommendedName>
        <fullName evidence="1">Reverse transcriptase zinc-binding domain-containing protein</fullName>
    </recommendedName>
</protein>
<reference evidence="2 3" key="1">
    <citation type="submission" date="2024-11" db="EMBL/GenBank/DDBJ databases">
        <title>A near-complete genome assembly of Cinchona calisaya.</title>
        <authorList>
            <person name="Lian D.C."/>
            <person name="Zhao X.W."/>
            <person name="Wei L."/>
        </authorList>
    </citation>
    <scope>NUCLEOTIDE SEQUENCE [LARGE SCALE GENOMIC DNA]</scope>
    <source>
        <tissue evidence="2">Nenye</tissue>
    </source>
</reference>
<accession>A0ABD2YH16</accession>
<evidence type="ECO:0000259" key="1">
    <source>
        <dbReference type="Pfam" id="PF13966"/>
    </source>
</evidence>
<keyword evidence="3" id="KW-1185">Reference proteome</keyword>
<gene>
    <name evidence="2" type="ORF">ACH5RR_035341</name>
</gene>
<dbReference type="Pfam" id="PF13966">
    <property type="entry name" value="zf-RVT"/>
    <property type="match status" value="1"/>
</dbReference>
<dbReference type="Proteomes" id="UP001630127">
    <property type="component" value="Unassembled WGS sequence"/>
</dbReference>